<feature type="region of interest" description="Disordered" evidence="1">
    <location>
        <begin position="468"/>
        <end position="497"/>
    </location>
</feature>
<feature type="region of interest" description="Disordered" evidence="1">
    <location>
        <begin position="541"/>
        <end position="654"/>
    </location>
</feature>
<evidence type="ECO:0000313" key="3">
    <source>
        <dbReference type="EMBL" id="POW11591.1"/>
    </source>
</evidence>
<name>A0A2S4VPX2_9BASI</name>
<feature type="compositionally biased region" description="Acidic residues" evidence="1">
    <location>
        <begin position="577"/>
        <end position="593"/>
    </location>
</feature>
<feature type="compositionally biased region" description="Low complexity" evidence="1">
    <location>
        <begin position="670"/>
        <end position="681"/>
    </location>
</feature>
<evidence type="ECO:0000313" key="4">
    <source>
        <dbReference type="Proteomes" id="UP000239156"/>
    </source>
</evidence>
<organism evidence="3 4">
    <name type="scientific">Puccinia striiformis</name>
    <dbReference type="NCBI Taxonomy" id="27350"/>
    <lineage>
        <taxon>Eukaryota</taxon>
        <taxon>Fungi</taxon>
        <taxon>Dikarya</taxon>
        <taxon>Basidiomycota</taxon>
        <taxon>Pucciniomycotina</taxon>
        <taxon>Pucciniomycetes</taxon>
        <taxon>Pucciniales</taxon>
        <taxon>Pucciniaceae</taxon>
        <taxon>Puccinia</taxon>
    </lineage>
</organism>
<feature type="compositionally biased region" description="Basic and acidic residues" evidence="1">
    <location>
        <begin position="297"/>
        <end position="312"/>
    </location>
</feature>
<reference evidence="3" key="1">
    <citation type="submission" date="2017-12" db="EMBL/GenBank/DDBJ databases">
        <title>Gene loss provides genomic basis for host adaptation in cereal stripe rust fungi.</title>
        <authorList>
            <person name="Xia C."/>
        </authorList>
    </citation>
    <scope>NUCLEOTIDE SEQUENCE [LARGE SCALE GENOMIC DNA]</scope>
    <source>
        <strain evidence="3">93-210</strain>
    </source>
</reference>
<feature type="region of interest" description="Disordered" evidence="1">
    <location>
        <begin position="281"/>
        <end position="312"/>
    </location>
</feature>
<feature type="region of interest" description="Disordered" evidence="1">
    <location>
        <begin position="984"/>
        <end position="1011"/>
    </location>
</feature>
<keyword evidence="4" id="KW-1185">Reference proteome</keyword>
<dbReference type="VEuPathDB" id="FungiDB:PSTT_05175"/>
<keyword evidence="2" id="KW-0812">Transmembrane</keyword>
<sequence>MGDPADFRSTPIFPHLKRAPKSINIFFHLRTGYSIFLGGLVCKGNQVALSISTPVHPVIFTTIPGHLSLTIIHPAGSMAQPLPDWLKPVTLRYQNSDQVTTGLVVLPITYSGPSIPLDWPYTSVPTNPLTASPAASSAVPSPQIVSFLDGSGPFTVIGDVILTAAIPTQTASSAAIASSPPSVATALPAAPSPSVILVSTIVVAQPTANTTQSSSENTNSPTYNPLALGFVFLLTIIIILIIAATIILIRRQRRRRKLVRAADKYDSTPQEVHYEFNSPLYPQHHDGSQSRPHYLRNSRERETPRVTRQHEQVCMGDDRKEKAMPPLQTEFLLTPQREPAPSDQKWARLKSLVPKLSLFRGKKIHRTETVYHQPLPQTTPIYVNPYHDPSVNTNTGERVSRWRMGCGSLSSSALKLPSTIKSYHNEVPPNNDMFEQITPVKDAGLANNPLSAISANQRSEDPPVFSYNQSSTVSGPNGKPTNRAYHAIQGSPPTSPLKAKSMEAVYTLLELTSARRGVANPPLLKSKKSIIPSGLFKAQPYQSRSFGTRTKSSRGTGKGSNSKRYSDHSPPLLVAEAECEDEASDTDGDDDDRTDPGDSPLDFITIPLRSPPRCRRGTTPSSAAFTGIDNSVDSIGGPRSLPPPSPIVPLSSSAKKVRPKKFNFPALAHPSAQSQPSTSNSSDDHAAPLRRVPYPSSNSALLPSLPIAGTLLLKKQGENSPTSSPQLRRAIIKASVLRLDKSGNSKDIGDGFLDSSSRVSIEYPKDPSLGTSEGSISVFKPEAAETKISSEEAHNSTGDENIVFNGYFGSGSIGNTGGVSELGILDNSMHGTDRSMSCAIEEDDGFPASVHHYSGRQSLVDGSSQQVDSDEYSYTAADLFAAKPPVGGHVNSPSESSGMTTHHVKIDIRSPLERIAEKCRQPHESSEGEDRRIYGMRSDESQSQPEGEDDEGTEESCRLLYAQPALSSRCSRATLGQRLVPMRTNVDAEQTKSHHASVISSGLPPIQSLDK</sequence>
<dbReference type="Proteomes" id="UP000239156">
    <property type="component" value="Unassembled WGS sequence"/>
</dbReference>
<feature type="compositionally biased region" description="Polar residues" evidence="1">
    <location>
        <begin position="618"/>
        <end position="633"/>
    </location>
</feature>
<feature type="region of interest" description="Disordered" evidence="1">
    <location>
        <begin position="667"/>
        <end position="698"/>
    </location>
</feature>
<evidence type="ECO:0000256" key="1">
    <source>
        <dbReference type="SAM" id="MobiDB-lite"/>
    </source>
</evidence>
<accession>A0A2S4VPX2</accession>
<feature type="compositionally biased region" description="Basic and acidic residues" evidence="1">
    <location>
        <begin position="918"/>
        <end position="940"/>
    </location>
</feature>
<feature type="compositionally biased region" description="Polar residues" evidence="1">
    <location>
        <begin position="541"/>
        <end position="563"/>
    </location>
</feature>
<dbReference type="AlphaFoldDB" id="A0A2S4VPX2"/>
<protein>
    <submittedName>
        <fullName evidence="3">Uncharacterized protein</fullName>
    </submittedName>
</protein>
<dbReference type="EMBL" id="PKSL01000037">
    <property type="protein sequence ID" value="POW11591.1"/>
    <property type="molecule type" value="Genomic_DNA"/>
</dbReference>
<dbReference type="VEuPathDB" id="FungiDB:PSHT_07420"/>
<keyword evidence="2" id="KW-0472">Membrane</keyword>
<evidence type="ECO:0000256" key="2">
    <source>
        <dbReference type="SAM" id="Phobius"/>
    </source>
</evidence>
<feature type="transmembrane region" description="Helical" evidence="2">
    <location>
        <begin position="226"/>
        <end position="249"/>
    </location>
</feature>
<feature type="region of interest" description="Disordered" evidence="1">
    <location>
        <begin position="918"/>
        <end position="958"/>
    </location>
</feature>
<proteinExistence type="predicted"/>
<keyword evidence="2" id="KW-1133">Transmembrane helix</keyword>
<gene>
    <name evidence="3" type="ORF">PSTT_05175</name>
</gene>
<comment type="caution">
    <text evidence="3">The sequence shown here is derived from an EMBL/GenBank/DDBJ whole genome shotgun (WGS) entry which is preliminary data.</text>
</comment>